<name>A0ACC1IB78_9FUNG</name>
<protein>
    <submittedName>
        <fullName evidence="1">Uncharacterized protein</fullName>
    </submittedName>
</protein>
<evidence type="ECO:0000313" key="2">
    <source>
        <dbReference type="Proteomes" id="UP001150581"/>
    </source>
</evidence>
<proteinExistence type="predicted"/>
<accession>A0ACC1IB78</accession>
<evidence type="ECO:0000313" key="1">
    <source>
        <dbReference type="EMBL" id="KAJ1891549.1"/>
    </source>
</evidence>
<gene>
    <name evidence="1" type="ORF">LPJ66_006858</name>
</gene>
<reference evidence="1" key="1">
    <citation type="submission" date="2022-07" db="EMBL/GenBank/DDBJ databases">
        <title>Phylogenomic reconstructions and comparative analyses of Kickxellomycotina fungi.</title>
        <authorList>
            <person name="Reynolds N.K."/>
            <person name="Stajich J.E."/>
            <person name="Barry K."/>
            <person name="Grigoriev I.V."/>
            <person name="Crous P."/>
            <person name="Smith M.E."/>
        </authorList>
    </citation>
    <scope>NUCLEOTIDE SEQUENCE</scope>
    <source>
        <strain evidence="1">Benny 63K</strain>
    </source>
</reference>
<dbReference type="Proteomes" id="UP001150581">
    <property type="component" value="Unassembled WGS sequence"/>
</dbReference>
<organism evidence="1 2">
    <name type="scientific">Kickxella alabastrina</name>
    <dbReference type="NCBI Taxonomy" id="61397"/>
    <lineage>
        <taxon>Eukaryota</taxon>
        <taxon>Fungi</taxon>
        <taxon>Fungi incertae sedis</taxon>
        <taxon>Zoopagomycota</taxon>
        <taxon>Kickxellomycotina</taxon>
        <taxon>Kickxellomycetes</taxon>
        <taxon>Kickxellales</taxon>
        <taxon>Kickxellaceae</taxon>
        <taxon>Kickxella</taxon>
    </lineage>
</organism>
<keyword evidence="2" id="KW-1185">Reference proteome</keyword>
<sequence length="206" mass="23259">MVCSICFGSLFEAQGGGGDIEIGDRPAALLCGHVYHKDYLDEDDIACVFPESSPKNRQKDGFEAVYGERGANNPLVLEMVKLTVEFRRAANDNIEMGEEAQMMAVQQISIITLEMENQSRKLQEATRKIELLVRRTDQLNASLEEKRLLVEDLELDLEIKSEYIVDLKIRTCTDAKINTDGVDLLFFEESGFGANSDNEEDLIRRF</sequence>
<dbReference type="EMBL" id="JANBPG010001138">
    <property type="protein sequence ID" value="KAJ1891549.1"/>
    <property type="molecule type" value="Genomic_DNA"/>
</dbReference>
<comment type="caution">
    <text evidence="1">The sequence shown here is derived from an EMBL/GenBank/DDBJ whole genome shotgun (WGS) entry which is preliminary data.</text>
</comment>